<dbReference type="AlphaFoldDB" id="A0A382R8U9"/>
<gene>
    <name evidence="1" type="ORF">METZ01_LOCUS346282</name>
</gene>
<sequence>MSDENISERAASMILGGGTPRSVALQFPAWFVRNHEGIIRLWETINRRGWRGNE</sequence>
<dbReference type="EMBL" id="UINC01119539">
    <property type="protein sequence ID" value="SVC93428.1"/>
    <property type="molecule type" value="Genomic_DNA"/>
</dbReference>
<protein>
    <submittedName>
        <fullName evidence="1">Uncharacterized protein</fullName>
    </submittedName>
</protein>
<name>A0A382R8U9_9ZZZZ</name>
<proteinExistence type="predicted"/>
<evidence type="ECO:0000313" key="1">
    <source>
        <dbReference type="EMBL" id="SVC93428.1"/>
    </source>
</evidence>
<organism evidence="1">
    <name type="scientific">marine metagenome</name>
    <dbReference type="NCBI Taxonomy" id="408172"/>
    <lineage>
        <taxon>unclassified sequences</taxon>
        <taxon>metagenomes</taxon>
        <taxon>ecological metagenomes</taxon>
    </lineage>
</organism>
<accession>A0A382R8U9</accession>
<reference evidence="1" key="1">
    <citation type="submission" date="2018-05" db="EMBL/GenBank/DDBJ databases">
        <authorList>
            <person name="Lanie J.A."/>
            <person name="Ng W.-L."/>
            <person name="Kazmierczak K.M."/>
            <person name="Andrzejewski T.M."/>
            <person name="Davidsen T.M."/>
            <person name="Wayne K.J."/>
            <person name="Tettelin H."/>
            <person name="Glass J.I."/>
            <person name="Rusch D."/>
            <person name="Podicherti R."/>
            <person name="Tsui H.-C.T."/>
            <person name="Winkler M.E."/>
        </authorList>
    </citation>
    <scope>NUCLEOTIDE SEQUENCE</scope>
</reference>